<feature type="domain" description="RRM" evidence="6">
    <location>
        <begin position="354"/>
        <end position="429"/>
    </location>
</feature>
<dbReference type="SMART" id="SM00360">
    <property type="entry name" value="RRM"/>
    <property type="match status" value="3"/>
</dbReference>
<dbReference type="InterPro" id="IPR003954">
    <property type="entry name" value="RRM_euk-type"/>
</dbReference>
<dbReference type="CDD" id="cd12283">
    <property type="entry name" value="RRM1_RBM39_like"/>
    <property type="match status" value="1"/>
</dbReference>
<name>A0A8J4PTV7_9MYCE</name>
<dbReference type="AlphaFoldDB" id="A0A8J4PTV7"/>
<evidence type="ECO:0000256" key="3">
    <source>
        <dbReference type="ARBA" id="ARBA00022884"/>
    </source>
</evidence>
<comment type="caution">
    <text evidence="7">The sequence shown here is derived from an EMBL/GenBank/DDBJ whole genome shotgun (WGS) entry which is preliminary data.</text>
</comment>
<dbReference type="SMART" id="SM00361">
    <property type="entry name" value="RRM_1"/>
    <property type="match status" value="2"/>
</dbReference>
<organism evidence="7 8">
    <name type="scientific">Polysphondylium violaceum</name>
    <dbReference type="NCBI Taxonomy" id="133409"/>
    <lineage>
        <taxon>Eukaryota</taxon>
        <taxon>Amoebozoa</taxon>
        <taxon>Evosea</taxon>
        <taxon>Eumycetozoa</taxon>
        <taxon>Dictyostelia</taxon>
        <taxon>Dictyosteliales</taxon>
        <taxon>Dictyosteliaceae</taxon>
        <taxon>Polysphondylium</taxon>
    </lineage>
</organism>
<dbReference type="SUPFAM" id="SSF54928">
    <property type="entry name" value="RNA-binding domain, RBD"/>
    <property type="match status" value="2"/>
</dbReference>
<dbReference type="PROSITE" id="PS50102">
    <property type="entry name" value="RRM"/>
    <property type="match status" value="3"/>
</dbReference>
<dbReference type="Proteomes" id="UP000695562">
    <property type="component" value="Unassembled WGS sequence"/>
</dbReference>
<dbReference type="GO" id="GO:0005634">
    <property type="term" value="C:nucleus"/>
    <property type="evidence" value="ECO:0007669"/>
    <property type="project" value="InterPro"/>
</dbReference>
<proteinExistence type="predicted"/>
<keyword evidence="2" id="KW-0677">Repeat</keyword>
<keyword evidence="1" id="KW-0597">Phosphoprotein</keyword>
<dbReference type="PANTHER" id="PTHR48036">
    <property type="entry name" value="SPLICING FACTOR (PAD-1), PUTATIVE (AFU_ORTHOLOGUE AFUA_1G15810)-RELATED"/>
    <property type="match status" value="1"/>
</dbReference>
<accession>A0A8J4PTV7</accession>
<sequence length="671" mass="76645">MSISKEEVASTSNNGNGATKTNAESLDVDALLEESFNKGLESSTNTTTLATMNEKKRSSPEDAESVNESESYEKKRKSSERDGSSSSSSSVSKSNDRDRSDRDRDRDRSDRDRDRDYRDKDRDRDRSDRDRDRDYRSSDRDRDRYSSRDYRDRDRDRDYRDRDYYSSSRDRYSSRDYRDRDRDRDHYSSRDRYRDDKYDKKSDYDRKDKYKDEKDTREGSSSRSSSNRDSKEKSTPPQTPKDKESAATTPATGIPEPDEESDLRTVFVSNLSPRITEKDLYDFFAQAGKVLNVSLITDRITKRLKGVGYVEFAERDQVQRAISLAGQKVLEQSIQVHAIQPEKKQPKPSSGGNARIYVGYIHIDATEEMIRTLVAPYGDVDFINIHTKPGVSKYAFIQFKSSENAKRAIQELNGKELMGKNLKLNMVSEEKNSNGTYIQVPQINNIIHHNYQPVPIGIPPPGAPNNMYHNNPMMHHMMMKQQQQQQQQYLMRAQGQGGSILGDPSQLGLANNPYGANNSGINNNQHSFRENNALSSLDEDDGGIPLTAQGRALLTAKLLAPQNTTTTTTTSTNNNTKTTCVLLKNMFDPETETADDWEQEIQSETYSECSTFGKVQHIFLDKNSKGCIYLRFDTNEAVQRAIAKLNGRWFGQKQILADPIPESIYKQKFPY</sequence>
<dbReference type="InterPro" id="IPR006509">
    <property type="entry name" value="RBM39_SF"/>
</dbReference>
<feature type="compositionally biased region" description="Polar residues" evidence="5">
    <location>
        <begin position="40"/>
        <end position="51"/>
    </location>
</feature>
<keyword evidence="3 4" id="KW-0694">RNA-binding</keyword>
<evidence type="ECO:0000313" key="7">
    <source>
        <dbReference type="EMBL" id="KAF2073778.1"/>
    </source>
</evidence>
<dbReference type="InterPro" id="IPR029123">
    <property type="entry name" value="RBM39_linker"/>
</dbReference>
<dbReference type="InterPro" id="IPR012677">
    <property type="entry name" value="Nucleotide-bd_a/b_plait_sf"/>
</dbReference>
<evidence type="ECO:0000256" key="1">
    <source>
        <dbReference type="ARBA" id="ARBA00022553"/>
    </source>
</evidence>
<dbReference type="Pfam" id="PF15519">
    <property type="entry name" value="RBM39linker"/>
    <property type="match status" value="1"/>
</dbReference>
<feature type="compositionally biased region" description="Basic and acidic residues" evidence="5">
    <location>
        <begin position="94"/>
        <end position="245"/>
    </location>
</feature>
<gene>
    <name evidence="7" type="ORF">CYY_004912</name>
</gene>
<dbReference type="GO" id="GO:0006397">
    <property type="term" value="P:mRNA processing"/>
    <property type="evidence" value="ECO:0007669"/>
    <property type="project" value="InterPro"/>
</dbReference>
<evidence type="ECO:0000259" key="6">
    <source>
        <dbReference type="PROSITE" id="PS50102"/>
    </source>
</evidence>
<feature type="domain" description="RRM" evidence="6">
    <location>
        <begin position="264"/>
        <end position="341"/>
    </location>
</feature>
<dbReference type="CDD" id="cd12285">
    <property type="entry name" value="RRM3_RBM39_like"/>
    <property type="match status" value="1"/>
</dbReference>
<dbReference type="InterPro" id="IPR000504">
    <property type="entry name" value="RRM_dom"/>
</dbReference>
<dbReference type="Gene3D" id="3.30.70.330">
    <property type="match status" value="3"/>
</dbReference>
<dbReference type="InterPro" id="IPR035979">
    <property type="entry name" value="RBD_domain_sf"/>
</dbReference>
<evidence type="ECO:0000256" key="4">
    <source>
        <dbReference type="PROSITE-ProRule" id="PRU00176"/>
    </source>
</evidence>
<reference evidence="7" key="1">
    <citation type="submission" date="2020-01" db="EMBL/GenBank/DDBJ databases">
        <title>Development of genomics and gene disruption for Polysphondylium violaceum indicates a role for the polyketide synthase stlB in stalk morphogenesis.</title>
        <authorList>
            <person name="Narita B."/>
            <person name="Kawabe Y."/>
            <person name="Kin K."/>
            <person name="Saito T."/>
            <person name="Gibbs R."/>
            <person name="Kuspa A."/>
            <person name="Muzny D."/>
            <person name="Queller D."/>
            <person name="Richards S."/>
            <person name="Strassman J."/>
            <person name="Sucgang R."/>
            <person name="Worley K."/>
            <person name="Schaap P."/>
        </authorList>
    </citation>
    <scope>NUCLEOTIDE SEQUENCE</scope>
    <source>
        <strain evidence="7">QSvi11</strain>
    </source>
</reference>
<protein>
    <recommendedName>
        <fullName evidence="6">RRM domain-containing protein</fullName>
    </recommendedName>
</protein>
<dbReference type="OrthoDB" id="5411533at2759"/>
<feature type="domain" description="RRM" evidence="6">
    <location>
        <begin position="579"/>
        <end position="662"/>
    </location>
</feature>
<feature type="compositionally biased region" description="Low complexity" evidence="5">
    <location>
        <begin position="84"/>
        <end position="93"/>
    </location>
</feature>
<keyword evidence="8" id="KW-1185">Reference proteome</keyword>
<dbReference type="EMBL" id="AJWJ01000183">
    <property type="protein sequence ID" value="KAF2073778.1"/>
    <property type="molecule type" value="Genomic_DNA"/>
</dbReference>
<evidence type="ECO:0000256" key="2">
    <source>
        <dbReference type="ARBA" id="ARBA00022737"/>
    </source>
</evidence>
<evidence type="ECO:0000256" key="5">
    <source>
        <dbReference type="SAM" id="MobiDB-lite"/>
    </source>
</evidence>
<evidence type="ECO:0000313" key="8">
    <source>
        <dbReference type="Proteomes" id="UP000695562"/>
    </source>
</evidence>
<dbReference type="Pfam" id="PF00076">
    <property type="entry name" value="RRM_1"/>
    <property type="match status" value="3"/>
</dbReference>
<feature type="compositionally biased region" description="Polar residues" evidence="5">
    <location>
        <begin position="9"/>
        <end position="24"/>
    </location>
</feature>
<dbReference type="GO" id="GO:0003723">
    <property type="term" value="F:RNA binding"/>
    <property type="evidence" value="ECO:0007669"/>
    <property type="project" value="UniProtKB-UniRule"/>
</dbReference>
<feature type="region of interest" description="Disordered" evidence="5">
    <location>
        <begin position="1"/>
        <end position="264"/>
    </location>
</feature>